<sequence length="396" mass="42057">MGLIRSFVALATSTLILQAQAGPHPRHFKHEAVEIERRQVGPPIQAPTTQAESAVTTSNAVLTYVTPSPGATPIPITEQSQLVTSFVPQFTICDLPPQAVFPVTPIPQTTITAPYRNYSISIPTGTGSCETFYSPTNTMVCATTLTGLVSQYTVSECDQDITFSTEYGFVLARPTANVTASASASLAASVSATITPAPTIQTLTTYLVAPWEAVTAGLAPEEVRLKVCAKYANGTSECIEQFEVWHTSLLTETATTTTSVNISTTIHGNAQVIVATYAANITEAVSTFRMTTDMELEYKTELETTERELVTPTTAPTSYITMTVENATPTSSDVTTTIRSTVRRTSTTTIYVGTSTATLLDAAAPATTAAPEDDGALPTPTESVDWVSMLGIETAR</sequence>
<gene>
    <name evidence="2" type="ORF">PRZ48_013634</name>
</gene>
<feature type="chain" id="PRO_5047206558" evidence="1">
    <location>
        <begin position="22"/>
        <end position="396"/>
    </location>
</feature>
<dbReference type="EMBL" id="JAXOVC010000012">
    <property type="protein sequence ID" value="KAK4495304.1"/>
    <property type="molecule type" value="Genomic_DNA"/>
</dbReference>
<accession>A0ABR0E1L6</accession>
<keyword evidence="1" id="KW-0732">Signal</keyword>
<comment type="caution">
    <text evidence="2">The sequence shown here is derived from an EMBL/GenBank/DDBJ whole genome shotgun (WGS) entry which is preliminary data.</text>
</comment>
<feature type="signal peptide" evidence="1">
    <location>
        <begin position="1"/>
        <end position="21"/>
    </location>
</feature>
<evidence type="ECO:0000313" key="3">
    <source>
        <dbReference type="Proteomes" id="UP001305779"/>
    </source>
</evidence>
<protein>
    <submittedName>
        <fullName evidence="2">Uncharacterized protein</fullName>
    </submittedName>
</protein>
<reference evidence="2 3" key="1">
    <citation type="journal article" date="2023" name="G3 (Bethesda)">
        <title>A chromosome-level genome assembly of Zasmidium syzygii isolated from banana leaves.</title>
        <authorList>
            <person name="van Westerhoven A.C."/>
            <person name="Mehrabi R."/>
            <person name="Talebi R."/>
            <person name="Steentjes M.B.F."/>
            <person name="Corcolon B."/>
            <person name="Chong P.A."/>
            <person name="Kema G.H.J."/>
            <person name="Seidl M.F."/>
        </authorList>
    </citation>
    <scope>NUCLEOTIDE SEQUENCE [LARGE SCALE GENOMIC DNA]</scope>
    <source>
        <strain evidence="2 3">P124</strain>
    </source>
</reference>
<evidence type="ECO:0000256" key="1">
    <source>
        <dbReference type="SAM" id="SignalP"/>
    </source>
</evidence>
<dbReference type="Proteomes" id="UP001305779">
    <property type="component" value="Unassembled WGS sequence"/>
</dbReference>
<keyword evidence="3" id="KW-1185">Reference proteome</keyword>
<evidence type="ECO:0000313" key="2">
    <source>
        <dbReference type="EMBL" id="KAK4495304.1"/>
    </source>
</evidence>
<name>A0ABR0E1L6_ZASCE</name>
<organism evidence="2 3">
    <name type="scientific">Zasmidium cellare</name>
    <name type="common">Wine cellar mold</name>
    <name type="synonym">Racodium cellare</name>
    <dbReference type="NCBI Taxonomy" id="395010"/>
    <lineage>
        <taxon>Eukaryota</taxon>
        <taxon>Fungi</taxon>
        <taxon>Dikarya</taxon>
        <taxon>Ascomycota</taxon>
        <taxon>Pezizomycotina</taxon>
        <taxon>Dothideomycetes</taxon>
        <taxon>Dothideomycetidae</taxon>
        <taxon>Mycosphaerellales</taxon>
        <taxon>Mycosphaerellaceae</taxon>
        <taxon>Zasmidium</taxon>
    </lineage>
</organism>
<proteinExistence type="predicted"/>